<dbReference type="InterPro" id="IPR002327">
    <property type="entry name" value="Cyt_c_1A/1B"/>
</dbReference>
<gene>
    <name evidence="7" type="ORF">KY465_13970</name>
</gene>
<feature type="chain" id="PRO_5047173419" evidence="5">
    <location>
        <begin position="30"/>
        <end position="384"/>
    </location>
</feature>
<sequence>MLKFPKDLAIAATFAAAAILGQPIGQAVAADPEAGAKVYNKCKACHAVGEGAKNRVGPHLNGVFGRTAGSLEDYKYSKAMREAGEEGLVWDDATLGEYLAGPRAIIKGTKMAFAGLKKEEDVANLLAWLRRESGGADAAADEEPQAEEAEPAAAPEQPDAKPQAEDSQAASEAYTPPADAAPHGTYNLGRRATEEEVAAWNIDIRPDGKGLPPGRGTVSAGETIYTEQCASCHGVFGEGAGRWPVLAGGFGTLDDQRPVKTVGSYWPYLSTVYDYVRRAMPFGDARSLSDDDVYAVTAFLLYLNDVVTDEDFELSHENFTQYRLPNEPNFKADDRASEAHYADRSEPCMTECKPGPVTVEMRAAVLDVTPDAENGEQMGSGAVD</sequence>
<keyword evidence="2 3" id="KW-0408">Iron</keyword>
<proteinExistence type="predicted"/>
<evidence type="ECO:0000256" key="5">
    <source>
        <dbReference type="SAM" id="SignalP"/>
    </source>
</evidence>
<dbReference type="PANTHER" id="PTHR11961">
    <property type="entry name" value="CYTOCHROME C"/>
    <property type="match status" value="1"/>
</dbReference>
<evidence type="ECO:0000313" key="8">
    <source>
        <dbReference type="Proteomes" id="UP001430804"/>
    </source>
</evidence>
<dbReference type="InterPro" id="IPR009056">
    <property type="entry name" value="Cyt_c-like_dom"/>
</dbReference>
<feature type="region of interest" description="Disordered" evidence="4">
    <location>
        <begin position="134"/>
        <end position="186"/>
    </location>
</feature>
<evidence type="ECO:0000256" key="3">
    <source>
        <dbReference type="PROSITE-ProRule" id="PRU00433"/>
    </source>
</evidence>
<feature type="signal peptide" evidence="5">
    <location>
        <begin position="1"/>
        <end position="29"/>
    </location>
</feature>
<keyword evidence="3" id="KW-0349">Heme</keyword>
<keyword evidence="5" id="KW-0732">Signal</keyword>
<name>A0ABS6WQZ4_9HYPH</name>
<evidence type="ECO:0000313" key="7">
    <source>
        <dbReference type="EMBL" id="MBW3098386.1"/>
    </source>
</evidence>
<evidence type="ECO:0000256" key="4">
    <source>
        <dbReference type="SAM" id="MobiDB-lite"/>
    </source>
</evidence>
<dbReference type="PROSITE" id="PS51007">
    <property type="entry name" value="CYTC"/>
    <property type="match status" value="2"/>
</dbReference>
<evidence type="ECO:0000256" key="1">
    <source>
        <dbReference type="ARBA" id="ARBA00022723"/>
    </source>
</evidence>
<organism evidence="7 8">
    <name type="scientific">Pseudohoeflea coraliihabitans</name>
    <dbReference type="NCBI Taxonomy" id="2860393"/>
    <lineage>
        <taxon>Bacteria</taxon>
        <taxon>Pseudomonadati</taxon>
        <taxon>Pseudomonadota</taxon>
        <taxon>Alphaproteobacteria</taxon>
        <taxon>Hyphomicrobiales</taxon>
        <taxon>Rhizobiaceae</taxon>
        <taxon>Pseudohoeflea</taxon>
    </lineage>
</organism>
<evidence type="ECO:0000256" key="2">
    <source>
        <dbReference type="ARBA" id="ARBA00023004"/>
    </source>
</evidence>
<feature type="domain" description="Cytochrome c" evidence="6">
    <location>
        <begin position="216"/>
        <end position="304"/>
    </location>
</feature>
<dbReference type="EMBL" id="JAHWQX010000003">
    <property type="protein sequence ID" value="MBW3098386.1"/>
    <property type="molecule type" value="Genomic_DNA"/>
</dbReference>
<dbReference type="RefSeq" id="WP_219202356.1">
    <property type="nucleotide sequence ID" value="NZ_JAHWQX010000003.1"/>
</dbReference>
<feature type="compositionally biased region" description="Acidic residues" evidence="4">
    <location>
        <begin position="139"/>
        <end position="150"/>
    </location>
</feature>
<dbReference type="Proteomes" id="UP001430804">
    <property type="component" value="Unassembled WGS sequence"/>
</dbReference>
<reference evidence="7" key="1">
    <citation type="submission" date="2021-07" db="EMBL/GenBank/DDBJ databases">
        <title>Pseudohoeflea marina sp. nov. a polyhydroxyalcanoate-producing bacterium.</title>
        <authorList>
            <person name="Zheng W."/>
            <person name="Yu S."/>
            <person name="Huang Y."/>
        </authorList>
    </citation>
    <scope>NUCLEOTIDE SEQUENCE</scope>
    <source>
        <strain evidence="7">DP4N28-3</strain>
    </source>
</reference>
<evidence type="ECO:0000259" key="6">
    <source>
        <dbReference type="PROSITE" id="PS51007"/>
    </source>
</evidence>
<comment type="caution">
    <text evidence="7">The sequence shown here is derived from an EMBL/GenBank/DDBJ whole genome shotgun (WGS) entry which is preliminary data.</text>
</comment>
<accession>A0ABS6WQZ4</accession>
<feature type="domain" description="Cytochrome c" evidence="6">
    <location>
        <begin position="30"/>
        <end position="133"/>
    </location>
</feature>
<keyword evidence="8" id="KW-1185">Reference proteome</keyword>
<protein>
    <submittedName>
        <fullName evidence="7">C-type cytochrome</fullName>
    </submittedName>
</protein>
<keyword evidence="1 3" id="KW-0479">Metal-binding</keyword>
<dbReference type="Pfam" id="PF00034">
    <property type="entry name" value="Cytochrom_C"/>
    <property type="match status" value="2"/>
</dbReference>